<proteinExistence type="predicted"/>
<evidence type="ECO:0000256" key="1">
    <source>
        <dbReference type="SAM" id="MobiDB-lite"/>
    </source>
</evidence>
<organism evidence="2 3">
    <name type="scientific">Boletus reticuloceps</name>
    <dbReference type="NCBI Taxonomy" id="495285"/>
    <lineage>
        <taxon>Eukaryota</taxon>
        <taxon>Fungi</taxon>
        <taxon>Dikarya</taxon>
        <taxon>Basidiomycota</taxon>
        <taxon>Agaricomycotina</taxon>
        <taxon>Agaricomycetes</taxon>
        <taxon>Agaricomycetidae</taxon>
        <taxon>Boletales</taxon>
        <taxon>Boletineae</taxon>
        <taxon>Boletaceae</taxon>
        <taxon>Boletoideae</taxon>
        <taxon>Boletus</taxon>
    </lineage>
</organism>
<accession>A0A8I3A726</accession>
<comment type="caution">
    <text evidence="2">The sequence shown here is derived from an EMBL/GenBank/DDBJ whole genome shotgun (WGS) entry which is preliminary data.</text>
</comment>
<evidence type="ECO:0008006" key="4">
    <source>
        <dbReference type="Google" id="ProtNLM"/>
    </source>
</evidence>
<feature type="compositionally biased region" description="Polar residues" evidence="1">
    <location>
        <begin position="26"/>
        <end position="36"/>
    </location>
</feature>
<dbReference type="EMBL" id="JAGFBS010000031">
    <property type="protein sequence ID" value="KAG6371975.1"/>
    <property type="molecule type" value="Genomic_DNA"/>
</dbReference>
<feature type="compositionally biased region" description="Basic and acidic residues" evidence="1">
    <location>
        <begin position="1"/>
        <end position="12"/>
    </location>
</feature>
<protein>
    <recommendedName>
        <fullName evidence="4">HNH nuclease domain-containing protein</fullName>
    </recommendedName>
</protein>
<keyword evidence="3" id="KW-1185">Reference proteome</keyword>
<evidence type="ECO:0000313" key="2">
    <source>
        <dbReference type="EMBL" id="KAG6371975.1"/>
    </source>
</evidence>
<feature type="region of interest" description="Disordered" evidence="1">
    <location>
        <begin position="1"/>
        <end position="38"/>
    </location>
</feature>
<reference evidence="2" key="1">
    <citation type="submission" date="2021-03" db="EMBL/GenBank/DDBJ databases">
        <title>Evolutionary innovations through gain and loss of genes in the ectomycorrhizal Boletales.</title>
        <authorList>
            <person name="Wu G."/>
            <person name="Miyauchi S."/>
            <person name="Morin E."/>
            <person name="Yang Z.-L."/>
            <person name="Xu J."/>
            <person name="Martin F.M."/>
        </authorList>
    </citation>
    <scope>NUCLEOTIDE SEQUENCE</scope>
    <source>
        <strain evidence="2">BR01</strain>
    </source>
</reference>
<evidence type="ECO:0000313" key="3">
    <source>
        <dbReference type="Proteomes" id="UP000683000"/>
    </source>
</evidence>
<dbReference type="OrthoDB" id="2632038at2759"/>
<feature type="compositionally biased region" description="Acidic residues" evidence="1">
    <location>
        <begin position="337"/>
        <end position="349"/>
    </location>
</feature>
<gene>
    <name evidence="2" type="ORF">JVT61DRAFT_8992</name>
</gene>
<dbReference type="AlphaFoldDB" id="A0A8I3A726"/>
<sequence length="349" mass="40133">MDIDHSNSDRSSSDSGQGSEFHPNSGIRTGASTTPSGRLYHESVSNEAKNRVLAVDPHEGRCLIENCNPARAVEFAHCYPRRLTKDSARMASLEYWWDMKYHTLNLDTRYNIFPVNASLHRMLDKPNTFPSWTLLPMDEVIRIFWNTLKREDGRLRASRGNFPTFSDNLFQYRLITLPESKLKGCVITRQHAVTDDDTPSIDHFRLYAYPFHDYPIVESHLRPHFVILEAGRKLKQLPIEHIPALLAQYPILGQVSNLYESWTAALPKRVLADEKFNPPSNQEDSEDEDDNKTARGRYKDPQERFGDDGSPTKPFKRVKTGKSDDGKGRKRQRDAEVEAVVDDEMESRR</sequence>
<feature type="region of interest" description="Disordered" evidence="1">
    <location>
        <begin position="274"/>
        <end position="349"/>
    </location>
</feature>
<feature type="compositionally biased region" description="Basic and acidic residues" evidence="1">
    <location>
        <begin position="291"/>
        <end position="307"/>
    </location>
</feature>
<name>A0A8I3A726_9AGAM</name>
<dbReference type="Proteomes" id="UP000683000">
    <property type="component" value="Unassembled WGS sequence"/>
</dbReference>